<dbReference type="Proteomes" id="UP000470875">
    <property type="component" value="Unassembled WGS sequence"/>
</dbReference>
<reference evidence="2 3" key="1">
    <citation type="submission" date="2019-08" db="EMBL/GenBank/DDBJ databases">
        <title>In-depth cultivation of the pig gut microbiome towards novel bacterial diversity and tailored functional studies.</title>
        <authorList>
            <person name="Wylensek D."/>
            <person name="Hitch T.C.A."/>
            <person name="Clavel T."/>
        </authorList>
    </citation>
    <scope>NUCLEOTIDE SEQUENCE [LARGE SCALE GENOMIC DNA]</scope>
    <source>
        <strain evidence="2 3">WB03_NA08</strain>
    </source>
</reference>
<dbReference type="GO" id="GO:0016787">
    <property type="term" value="F:hydrolase activity"/>
    <property type="evidence" value="ECO:0007669"/>
    <property type="project" value="UniProtKB-KW"/>
</dbReference>
<dbReference type="EMBL" id="VULO01000007">
    <property type="protein sequence ID" value="MSS84432.1"/>
    <property type="molecule type" value="Genomic_DNA"/>
</dbReference>
<name>A0A6N7W7L5_9ACTO</name>
<evidence type="ECO:0000313" key="3">
    <source>
        <dbReference type="Proteomes" id="UP000470875"/>
    </source>
</evidence>
<gene>
    <name evidence="2" type="ORF">FYJ24_06580</name>
</gene>
<protein>
    <submittedName>
        <fullName evidence="2">Alpha/beta hydrolase</fullName>
    </submittedName>
</protein>
<accession>A0A6N7W7L5</accession>
<dbReference type="Pfam" id="PF12697">
    <property type="entry name" value="Abhydrolase_6"/>
    <property type="match status" value="1"/>
</dbReference>
<evidence type="ECO:0000259" key="1">
    <source>
        <dbReference type="Pfam" id="PF12697"/>
    </source>
</evidence>
<dbReference type="SUPFAM" id="SSF53474">
    <property type="entry name" value="alpha/beta-Hydrolases"/>
    <property type="match status" value="1"/>
</dbReference>
<keyword evidence="3" id="KW-1185">Reference proteome</keyword>
<comment type="caution">
    <text evidence="2">The sequence shown here is derived from an EMBL/GenBank/DDBJ whole genome shotgun (WGS) entry which is preliminary data.</text>
</comment>
<dbReference type="InterPro" id="IPR029058">
    <property type="entry name" value="AB_hydrolase_fold"/>
</dbReference>
<organism evidence="2 3">
    <name type="scientific">Scrofimicrobium canadense</name>
    <dbReference type="NCBI Taxonomy" id="2652290"/>
    <lineage>
        <taxon>Bacteria</taxon>
        <taxon>Bacillati</taxon>
        <taxon>Actinomycetota</taxon>
        <taxon>Actinomycetes</taxon>
        <taxon>Actinomycetales</taxon>
        <taxon>Actinomycetaceae</taxon>
        <taxon>Scrofimicrobium</taxon>
    </lineage>
</organism>
<proteinExistence type="predicted"/>
<dbReference type="RefSeq" id="WP_318656573.1">
    <property type="nucleotide sequence ID" value="NZ_VULO01000007.1"/>
</dbReference>
<keyword evidence="2" id="KW-0378">Hydrolase</keyword>
<evidence type="ECO:0000313" key="2">
    <source>
        <dbReference type="EMBL" id="MSS84432.1"/>
    </source>
</evidence>
<sequence>MSEVWIGTPRGTMLSGTFVDPVDSTDAAVLFSHSVLDDRMSGLHFPRLAAIYRSMGYATLKFDYSGHGASGNDMISVTHQVEDLRAASGWLADQGFTRQLVHAHSFGTLPALQAAPKHVETMVLSAAITGPLDYDWEDVFSSAQLDELEQVGYTTIHDDSDSPREEFLIGRDSLKELSLNNPEDLFRNLEVPILLIHDSDDIQRGFLDLTKEALPLLPEGSRIETVSDASFGQGQRLDILSDLASSWAESHLPVR</sequence>
<feature type="domain" description="AB hydrolase-1" evidence="1">
    <location>
        <begin position="52"/>
        <end position="207"/>
    </location>
</feature>
<dbReference type="InterPro" id="IPR000073">
    <property type="entry name" value="AB_hydrolase_1"/>
</dbReference>
<dbReference type="AlphaFoldDB" id="A0A6N7W7L5"/>
<dbReference type="Gene3D" id="3.40.50.1820">
    <property type="entry name" value="alpha/beta hydrolase"/>
    <property type="match status" value="1"/>
</dbReference>